<name>A0A1M4W6W9_STRHI</name>
<evidence type="ECO:0000313" key="2">
    <source>
        <dbReference type="Proteomes" id="UP000184501"/>
    </source>
</evidence>
<dbReference type="EMBL" id="FQVN01000001">
    <property type="protein sequence ID" value="SHE77034.1"/>
    <property type="molecule type" value="Genomic_DNA"/>
</dbReference>
<dbReference type="Proteomes" id="UP000184501">
    <property type="component" value="Unassembled WGS sequence"/>
</dbReference>
<keyword evidence="2" id="KW-1185">Reference proteome</keyword>
<dbReference type="AlphaFoldDB" id="A0A1M4W6W9"/>
<protein>
    <submittedName>
        <fullName evidence="1">Uncharacterized protein</fullName>
    </submittedName>
</protein>
<proteinExistence type="predicted"/>
<accession>A0A1M4W6W9</accession>
<reference evidence="1 2" key="1">
    <citation type="submission" date="2016-11" db="EMBL/GenBank/DDBJ databases">
        <authorList>
            <person name="Jaros S."/>
            <person name="Januszkiewicz K."/>
            <person name="Wedrychowicz H."/>
        </authorList>
    </citation>
    <scope>NUCLEOTIDE SEQUENCE [LARGE SCALE GENOMIC DNA]</scope>
    <source>
        <strain evidence="1 2">DSM 44523</strain>
    </source>
</reference>
<organism evidence="1 2">
    <name type="scientific">Streptoalloteichus hindustanus</name>
    <dbReference type="NCBI Taxonomy" id="2017"/>
    <lineage>
        <taxon>Bacteria</taxon>
        <taxon>Bacillati</taxon>
        <taxon>Actinomycetota</taxon>
        <taxon>Actinomycetes</taxon>
        <taxon>Pseudonocardiales</taxon>
        <taxon>Pseudonocardiaceae</taxon>
        <taxon>Streptoalloteichus</taxon>
    </lineage>
</organism>
<sequence length="187" mass="20709">MWRDLVVRPLPAHPLVVDELLDLLHDRYPSGDTAFTGFALGDHPVLAWHASRNRLPEIGFPARLLHHPAVVEALSSPGFRPSIRDVAFSPVDPFTLPGRIASYVHHGGAYHYPPTDPDRRTEDAIASLELATSVCAALFGMRLTDLVVAYSDRPWSDWFFGTIGDATFVVLDRAARNLWLLCVSDDA</sequence>
<gene>
    <name evidence="1" type="ORF">SAMN05444320_1011030</name>
</gene>
<evidence type="ECO:0000313" key="1">
    <source>
        <dbReference type="EMBL" id="SHE77034.1"/>
    </source>
</evidence>